<dbReference type="AlphaFoldDB" id="A0A4Z1NVQ9"/>
<dbReference type="EMBL" id="SNSC02000011">
    <property type="protein sequence ID" value="TID20031.1"/>
    <property type="molecule type" value="Genomic_DNA"/>
</dbReference>
<protein>
    <submittedName>
        <fullName evidence="1">Uncharacterized protein</fullName>
    </submittedName>
</protein>
<gene>
    <name evidence="1" type="ORF">E6O75_ATG07491</name>
</gene>
<evidence type="ECO:0000313" key="2">
    <source>
        <dbReference type="Proteomes" id="UP000298493"/>
    </source>
</evidence>
<keyword evidence="2" id="KW-1185">Reference proteome</keyword>
<comment type="caution">
    <text evidence="1">The sequence shown here is derived from an EMBL/GenBank/DDBJ whole genome shotgun (WGS) entry which is preliminary data.</text>
</comment>
<name>A0A4Z1NVQ9_9PEZI</name>
<dbReference type="Proteomes" id="UP000298493">
    <property type="component" value="Unassembled WGS sequence"/>
</dbReference>
<organism evidence="1 2">
    <name type="scientific">Venturia nashicola</name>
    <dbReference type="NCBI Taxonomy" id="86259"/>
    <lineage>
        <taxon>Eukaryota</taxon>
        <taxon>Fungi</taxon>
        <taxon>Dikarya</taxon>
        <taxon>Ascomycota</taxon>
        <taxon>Pezizomycotina</taxon>
        <taxon>Dothideomycetes</taxon>
        <taxon>Pleosporomycetidae</taxon>
        <taxon>Venturiales</taxon>
        <taxon>Venturiaceae</taxon>
        <taxon>Venturia</taxon>
    </lineage>
</organism>
<evidence type="ECO:0000313" key="1">
    <source>
        <dbReference type="EMBL" id="TID20031.1"/>
    </source>
</evidence>
<proteinExistence type="predicted"/>
<accession>A0A4Z1NVQ9</accession>
<sequence length="133" mass="14308">MTTFGTGLWKAMLIDGAGSRASSKHIPADIRAPSDGQIAANEQSDIISKVSDLSFLCCDGAPMKYCVHQASLDIQLFKVRTRSRQYILLKTQNLYPSSVIGAIPYIALEQVTGDAIVSMGRQSSNQVSIGLDS</sequence>
<reference evidence="1 2" key="1">
    <citation type="submission" date="2019-04" db="EMBL/GenBank/DDBJ databases">
        <title>High contiguity whole genome sequence and gene annotation resource for two Venturia nashicola isolates.</title>
        <authorList>
            <person name="Prokchorchik M."/>
            <person name="Won K."/>
            <person name="Lee Y."/>
            <person name="Choi E.D."/>
            <person name="Segonzac C."/>
            <person name="Sohn K.H."/>
        </authorList>
    </citation>
    <scope>NUCLEOTIDE SEQUENCE [LARGE SCALE GENOMIC DNA]</scope>
    <source>
        <strain evidence="1 2">PRI2</strain>
    </source>
</reference>